<dbReference type="KEGG" id="aalt:CC77DRAFT_997039"/>
<dbReference type="Proteomes" id="UP000077248">
    <property type="component" value="Unassembled WGS sequence"/>
</dbReference>
<dbReference type="GeneID" id="29122093"/>
<keyword evidence="3" id="KW-1185">Reference proteome</keyword>
<dbReference type="AlphaFoldDB" id="A0A177DA16"/>
<accession>A0A177DA16</accession>
<dbReference type="OMA" id="YTFWVAV"/>
<proteinExistence type="predicted"/>
<evidence type="ECO:0000313" key="3">
    <source>
        <dbReference type="Proteomes" id="UP000077248"/>
    </source>
</evidence>
<keyword evidence="1" id="KW-0812">Transmembrane</keyword>
<organism evidence="2 3">
    <name type="scientific">Alternaria alternata</name>
    <name type="common">Alternaria rot fungus</name>
    <name type="synonym">Torula alternata</name>
    <dbReference type="NCBI Taxonomy" id="5599"/>
    <lineage>
        <taxon>Eukaryota</taxon>
        <taxon>Fungi</taxon>
        <taxon>Dikarya</taxon>
        <taxon>Ascomycota</taxon>
        <taxon>Pezizomycotina</taxon>
        <taxon>Dothideomycetes</taxon>
        <taxon>Pleosporomycetidae</taxon>
        <taxon>Pleosporales</taxon>
        <taxon>Pleosporineae</taxon>
        <taxon>Pleosporaceae</taxon>
        <taxon>Alternaria</taxon>
        <taxon>Alternaria sect. Alternaria</taxon>
        <taxon>Alternaria alternata complex</taxon>
    </lineage>
</organism>
<dbReference type="RefSeq" id="XP_018381976.1">
    <property type="nucleotide sequence ID" value="XM_018536499.1"/>
</dbReference>
<dbReference type="EMBL" id="KV441489">
    <property type="protein sequence ID" value="OAG16555.1"/>
    <property type="molecule type" value="Genomic_DNA"/>
</dbReference>
<dbReference type="VEuPathDB" id="FungiDB:CC77DRAFT_997039"/>
<name>A0A177DA16_ALTAL</name>
<protein>
    <submittedName>
        <fullName evidence="2">Uncharacterized protein</fullName>
    </submittedName>
</protein>
<evidence type="ECO:0000256" key="1">
    <source>
        <dbReference type="SAM" id="Phobius"/>
    </source>
</evidence>
<gene>
    <name evidence="2" type="ORF">CC77DRAFT_997039</name>
</gene>
<evidence type="ECO:0000313" key="2">
    <source>
        <dbReference type="EMBL" id="OAG16555.1"/>
    </source>
</evidence>
<sequence length="356" mass="41578">MSLSGKANEGTLQIPCKRKILEAFWPCDTTTLLEVEDDGERCPWDAYFRHYTTECRKAIGSACGEHVTVRAHQDIIDIVRHIEAGATKEVIKRSLVVLDTQQRSEEAKSRMAEGSVRLVARLFLMIDVGAPSQYWIWGPSFLPWDDEHDDLKTVLKNHFVISSRQTGNLVFEEEFTAFNLQRFTGVKIQWSNNLTDHLRLVDNDRRLCIFHHATFLQHQTSEIFPKNLVGETLRTLDLLFPRQDTDTQRWLKSQQSRDDDTLTPDISLLNRNMMMSTDRRAINFEYWRDELMSLKERFDQPKPTSLSQFWYDRRNRPQWYTFWIAVTVLGLTVFFGLVQSIEGALQVYKAYHPVPS</sequence>
<reference evidence="2 3" key="1">
    <citation type="submission" date="2016-05" db="EMBL/GenBank/DDBJ databases">
        <title>Comparative analysis of secretome profiles of manganese(II)-oxidizing ascomycete fungi.</title>
        <authorList>
            <consortium name="DOE Joint Genome Institute"/>
            <person name="Zeiner C.A."/>
            <person name="Purvine S.O."/>
            <person name="Zink E.M."/>
            <person name="Wu S."/>
            <person name="Pasa-Tolic L."/>
            <person name="Chaput D.L."/>
            <person name="Haridas S."/>
            <person name="Grigoriev I.V."/>
            <person name="Santelli C.M."/>
            <person name="Hansel C.M."/>
        </authorList>
    </citation>
    <scope>NUCLEOTIDE SEQUENCE [LARGE SCALE GENOMIC DNA]</scope>
    <source>
        <strain evidence="2 3">SRC1lrK2f</strain>
    </source>
</reference>
<keyword evidence="1" id="KW-1133">Transmembrane helix</keyword>
<keyword evidence="1" id="KW-0472">Membrane</keyword>
<feature type="transmembrane region" description="Helical" evidence="1">
    <location>
        <begin position="319"/>
        <end position="338"/>
    </location>
</feature>